<feature type="region of interest" description="Disordered" evidence="1">
    <location>
        <begin position="325"/>
        <end position="364"/>
    </location>
</feature>
<dbReference type="Pfam" id="PF24714">
    <property type="entry name" value="TOR1L1_N"/>
    <property type="match status" value="1"/>
</dbReference>
<dbReference type="FunFam" id="1.25.10.10:FF:000549">
    <property type="entry name" value="ARM repeat superfamily protein"/>
    <property type="match status" value="1"/>
</dbReference>
<dbReference type="PANTHER" id="PTHR31355:SF8">
    <property type="entry name" value="TORTIFOLIA1-LIKE PROTEIN 3"/>
    <property type="match status" value="1"/>
</dbReference>
<gene>
    <name evidence="4" type="primary">LOC111440538</name>
</gene>
<dbReference type="InterPro" id="IPR011989">
    <property type="entry name" value="ARM-like"/>
</dbReference>
<organism evidence="3 4">
    <name type="scientific">Cucurbita moschata</name>
    <name type="common">Winter crookneck squash</name>
    <name type="synonym">Cucurbita pepo var. moschata</name>
    <dbReference type="NCBI Taxonomy" id="3662"/>
    <lineage>
        <taxon>Eukaryota</taxon>
        <taxon>Viridiplantae</taxon>
        <taxon>Streptophyta</taxon>
        <taxon>Embryophyta</taxon>
        <taxon>Tracheophyta</taxon>
        <taxon>Spermatophyta</taxon>
        <taxon>Magnoliopsida</taxon>
        <taxon>eudicotyledons</taxon>
        <taxon>Gunneridae</taxon>
        <taxon>Pentapetalae</taxon>
        <taxon>rosids</taxon>
        <taxon>fabids</taxon>
        <taxon>Cucurbitales</taxon>
        <taxon>Cucurbitaceae</taxon>
        <taxon>Cucurbiteae</taxon>
        <taxon>Cucurbita</taxon>
    </lineage>
</organism>
<dbReference type="GO" id="GO:0008017">
    <property type="term" value="F:microtubule binding"/>
    <property type="evidence" value="ECO:0007669"/>
    <property type="project" value="InterPro"/>
</dbReference>
<evidence type="ECO:0000259" key="2">
    <source>
        <dbReference type="Pfam" id="PF24714"/>
    </source>
</evidence>
<dbReference type="PANTHER" id="PTHR31355">
    <property type="entry name" value="MICROTUBULE-ASSOCIATED PROTEIN TORTIFOLIA1"/>
    <property type="match status" value="1"/>
</dbReference>
<dbReference type="GO" id="GO:0005874">
    <property type="term" value="C:microtubule"/>
    <property type="evidence" value="ECO:0007669"/>
    <property type="project" value="InterPro"/>
</dbReference>
<dbReference type="Gene3D" id="1.25.10.10">
    <property type="entry name" value="Leucine-rich Repeat Variant"/>
    <property type="match status" value="1"/>
</dbReference>
<reference evidence="4" key="1">
    <citation type="submission" date="2025-08" db="UniProtKB">
        <authorList>
            <consortium name="RefSeq"/>
        </authorList>
    </citation>
    <scope>IDENTIFICATION</scope>
    <source>
        <tissue evidence="4">Young leaves</tissue>
    </source>
</reference>
<dbReference type="AlphaFoldDB" id="A0A6J1F4G2"/>
<proteinExistence type="predicted"/>
<keyword evidence="3" id="KW-1185">Reference proteome</keyword>
<sequence length="604" mass="65790">MPLSASVTQSLKLRILSCLTKLSDRDTYSLAASELESIARSLDVSSLPIFLSCMYAIDASDKSLVRKQCVRLFAVLSETHGNYLSPYLAKILSNITRRFRDPDSSVRSACVSSVAALASNVTKPPFSTFLKPLTDSLFTEQDSNSQIGVALSLASAIDAAPDPDPLKLGKLLPRFEKLLKCESFKAKAALLTMIGSIIGLDGAFGNGALKNLVPCLVTFLSSEDWAARKSAAEALGKLAVMERDALAEFKAGCLKTFESRRFDKVKAVREAMRQMLEAWKQIPDLSDEASAPYSQSSSKEIASDGRYLPGSKNISSACLDAPLPRKNSSLVGRSTPPDASSATTARRRSALNGGDKKTSLSMFQKVERKKPLDWKVEVSVRKSPSGDLKERDEYIPDRRSGSRVVPCPEEGPESPVVASNATDDLHRNHKDSEELHLIRNQLNQIEKQQSSLLDILQNFIGSSQNGMRSLETRVHGLELALDEISYDLAASSTGRMSYANTPKITCCMLPGADFFSSRFWKRANGRGSTPKVSIPSGVTPLAPMRSRGDRHGTNGDAGSINLENHSFQVQRRGGFIVNPLAVRQGESRVVSDASTSLNDLTRRH</sequence>
<dbReference type="GeneID" id="111440538"/>
<dbReference type="InterPro" id="IPR057600">
    <property type="entry name" value="TORTIFOLIA1/SINE1-2_N"/>
</dbReference>
<protein>
    <submittedName>
        <fullName evidence="4">TORTIFOLIA1-like protein 3 isoform X2</fullName>
    </submittedName>
</protein>
<feature type="domain" description="TORTIFOLIA1/SINE1-2 N-terminal" evidence="2">
    <location>
        <begin position="10"/>
        <end position="281"/>
    </location>
</feature>
<dbReference type="InterPro" id="IPR033337">
    <property type="entry name" value="TORTIFOLIA1/SINE1-2"/>
</dbReference>
<feature type="region of interest" description="Disordered" evidence="1">
    <location>
        <begin position="526"/>
        <end position="556"/>
    </location>
</feature>
<dbReference type="RefSeq" id="XP_022933328.1">
    <property type="nucleotide sequence ID" value="XM_023077560.1"/>
</dbReference>
<evidence type="ECO:0000313" key="4">
    <source>
        <dbReference type="RefSeq" id="XP_022933328.1"/>
    </source>
</evidence>
<dbReference type="SUPFAM" id="SSF48371">
    <property type="entry name" value="ARM repeat"/>
    <property type="match status" value="1"/>
</dbReference>
<evidence type="ECO:0000256" key="1">
    <source>
        <dbReference type="SAM" id="MobiDB-lite"/>
    </source>
</evidence>
<feature type="region of interest" description="Disordered" evidence="1">
    <location>
        <begin position="397"/>
        <end position="419"/>
    </location>
</feature>
<evidence type="ECO:0000313" key="3">
    <source>
        <dbReference type="Proteomes" id="UP000504609"/>
    </source>
</evidence>
<accession>A0A6J1F4G2</accession>
<dbReference type="Proteomes" id="UP000504609">
    <property type="component" value="Unplaced"/>
</dbReference>
<dbReference type="InterPro" id="IPR016024">
    <property type="entry name" value="ARM-type_fold"/>
</dbReference>
<name>A0A6J1F4G2_CUCMO</name>